<keyword evidence="2" id="KW-1185">Reference proteome</keyword>
<reference evidence="1 2" key="1">
    <citation type="submission" date="2020-03" db="EMBL/GenBank/DDBJ databases">
        <title>Draft genome sequence of environmentally isolated cultures.</title>
        <authorList>
            <person name="Wilson H.S."/>
            <person name="De Leon M.E."/>
        </authorList>
    </citation>
    <scope>NUCLEOTIDE SEQUENCE [LARGE SCALE GENOMIC DNA]</scope>
    <source>
        <strain evidence="1 2">HSC-31F16</strain>
    </source>
</reference>
<dbReference type="RefSeq" id="WP_166452925.1">
    <property type="nucleotide sequence ID" value="NZ_JAAOMA010000027.1"/>
</dbReference>
<sequence>MTFPTPSHSGHVFIGYRGVSKKHFFIDQTKSIRYMPPPAHAMGASQLGAGIYITDSVEIALDYAQDSA</sequence>
<name>A0ABX0L7T5_9NEIS</name>
<proteinExistence type="predicted"/>
<comment type="caution">
    <text evidence="1">The sequence shown here is derived from an EMBL/GenBank/DDBJ whole genome shotgun (WGS) entry which is preliminary data.</text>
</comment>
<gene>
    <name evidence="1" type="ORF">HA052_17855</name>
</gene>
<dbReference type="EMBL" id="JAAOMA010000027">
    <property type="protein sequence ID" value="NHR07058.1"/>
    <property type="molecule type" value="Genomic_DNA"/>
</dbReference>
<evidence type="ECO:0008006" key="3">
    <source>
        <dbReference type="Google" id="ProtNLM"/>
    </source>
</evidence>
<evidence type="ECO:0000313" key="1">
    <source>
        <dbReference type="EMBL" id="NHR07058.1"/>
    </source>
</evidence>
<evidence type="ECO:0000313" key="2">
    <source>
        <dbReference type="Proteomes" id="UP001515641"/>
    </source>
</evidence>
<protein>
    <recommendedName>
        <fullName evidence="3">PARP catalytic domain-containing protein</fullName>
    </recommendedName>
</protein>
<dbReference type="Proteomes" id="UP001515641">
    <property type="component" value="Unassembled WGS sequence"/>
</dbReference>
<accession>A0ABX0L7T5</accession>
<organism evidence="1 2">
    <name type="scientific">Chromobacterium fluminis</name>
    <dbReference type="NCBI Taxonomy" id="3044269"/>
    <lineage>
        <taxon>Bacteria</taxon>
        <taxon>Pseudomonadati</taxon>
        <taxon>Pseudomonadota</taxon>
        <taxon>Betaproteobacteria</taxon>
        <taxon>Neisseriales</taxon>
        <taxon>Chromobacteriaceae</taxon>
        <taxon>Chromobacterium</taxon>
    </lineage>
</organism>